<evidence type="ECO:0000313" key="1">
    <source>
        <dbReference type="EMBL" id="TDW20582.1"/>
    </source>
</evidence>
<evidence type="ECO:0008006" key="3">
    <source>
        <dbReference type="Google" id="ProtNLM"/>
    </source>
</evidence>
<reference evidence="1 2" key="1">
    <citation type="submission" date="2019-03" db="EMBL/GenBank/DDBJ databases">
        <title>Genomic Encyclopedia of Type Strains, Phase IV (KMG-IV): sequencing the most valuable type-strain genomes for metagenomic binning, comparative biology and taxonomic classification.</title>
        <authorList>
            <person name="Goeker M."/>
        </authorList>
    </citation>
    <scope>NUCLEOTIDE SEQUENCE [LARGE SCALE GENOMIC DNA]</scope>
    <source>
        <strain evidence="1 2">DSM 28867</strain>
    </source>
</reference>
<dbReference type="Gene3D" id="3.40.50.1820">
    <property type="entry name" value="alpha/beta hydrolase"/>
    <property type="match status" value="1"/>
</dbReference>
<dbReference type="SUPFAM" id="SSF53474">
    <property type="entry name" value="alpha/beta-Hydrolases"/>
    <property type="match status" value="1"/>
</dbReference>
<keyword evidence="2" id="KW-1185">Reference proteome</keyword>
<dbReference type="InterPro" id="IPR029058">
    <property type="entry name" value="AB_hydrolase_fold"/>
</dbReference>
<accession>A0A4R7ZS40</accession>
<proteinExistence type="predicted"/>
<organism evidence="1 2">
    <name type="scientific">Breznakia blatticola</name>
    <dbReference type="NCBI Taxonomy" id="1754012"/>
    <lineage>
        <taxon>Bacteria</taxon>
        <taxon>Bacillati</taxon>
        <taxon>Bacillota</taxon>
        <taxon>Erysipelotrichia</taxon>
        <taxon>Erysipelotrichales</taxon>
        <taxon>Erysipelotrichaceae</taxon>
        <taxon>Breznakia</taxon>
    </lineage>
</organism>
<name>A0A4R7ZS40_9FIRM</name>
<protein>
    <recommendedName>
        <fullName evidence="3">Alpha/beta hydrolase</fullName>
    </recommendedName>
</protein>
<sequence length="200" mass="23686">MKKALLYIHGKGGSHEEVSLYNNLCKEYALIGVDYEVDVPWIVEKKIQKSYDEIHKDYDSISILANSIGAYFAMHSLQDREINMAYFISPIVDMEQLIMDMMTWANVSEKQLEKQKETETSFDETLSWEYLCYVRKHPIIWNVETEILYATNDHLTKKETIDTFVCKHNANVYVAKDQEHWFHTKEQMAIVYEWLTRVIK</sequence>
<comment type="caution">
    <text evidence="1">The sequence shown here is derived from an EMBL/GenBank/DDBJ whole genome shotgun (WGS) entry which is preliminary data.</text>
</comment>
<dbReference type="OrthoDB" id="358525at2"/>
<dbReference type="RefSeq" id="WP_134169142.1">
    <property type="nucleotide sequence ID" value="NZ_SODD01000012.1"/>
</dbReference>
<dbReference type="AlphaFoldDB" id="A0A4R7ZS40"/>
<dbReference type="Proteomes" id="UP000294743">
    <property type="component" value="Unassembled WGS sequence"/>
</dbReference>
<dbReference type="EMBL" id="SODD01000012">
    <property type="protein sequence ID" value="TDW20582.1"/>
    <property type="molecule type" value="Genomic_DNA"/>
</dbReference>
<gene>
    <name evidence="1" type="ORF">EDD63_11248</name>
</gene>
<evidence type="ECO:0000313" key="2">
    <source>
        <dbReference type="Proteomes" id="UP000294743"/>
    </source>
</evidence>